<evidence type="ECO:0000256" key="3">
    <source>
        <dbReference type="ARBA" id="ARBA00004663"/>
    </source>
</evidence>
<comment type="catalytic activity">
    <reaction evidence="18 19">
        <text>alpha-ribazole 5'-phosphate + adenosylcob(III)inamide-GDP = adenosylcob(III)alamin 5'-phosphate + GMP + H(+)</text>
        <dbReference type="Rhea" id="RHEA:23560"/>
        <dbReference type="ChEBI" id="CHEBI:15378"/>
        <dbReference type="ChEBI" id="CHEBI:57918"/>
        <dbReference type="ChEBI" id="CHEBI:58115"/>
        <dbReference type="ChEBI" id="CHEBI:60487"/>
        <dbReference type="ChEBI" id="CHEBI:60493"/>
        <dbReference type="EC" id="2.7.8.26"/>
    </reaction>
</comment>
<evidence type="ECO:0000256" key="18">
    <source>
        <dbReference type="ARBA" id="ARBA00049504"/>
    </source>
</evidence>
<dbReference type="OrthoDB" id="11748at2157"/>
<evidence type="ECO:0000256" key="19">
    <source>
        <dbReference type="HAMAP-Rule" id="MF_00719"/>
    </source>
</evidence>
<evidence type="ECO:0000256" key="15">
    <source>
        <dbReference type="ARBA" id="ARBA00032605"/>
    </source>
</evidence>
<dbReference type="InterPro" id="IPR003805">
    <property type="entry name" value="CobS"/>
</dbReference>
<dbReference type="KEGG" id="nph:NP_5306A"/>
<dbReference type="EnsemblBacteria" id="CAI50744">
    <property type="protein sequence ID" value="CAI50744"/>
    <property type="gene ID" value="NP_5306A"/>
</dbReference>
<evidence type="ECO:0000313" key="21">
    <source>
        <dbReference type="Proteomes" id="UP000002698"/>
    </source>
</evidence>
<comment type="subcellular location">
    <subcellularLocation>
        <location evidence="2 19">Cell membrane</location>
        <topology evidence="2 19">Multi-pass membrane protein</topology>
    </subcellularLocation>
</comment>
<dbReference type="EMBL" id="CR936257">
    <property type="protein sequence ID" value="CAI50744.1"/>
    <property type="molecule type" value="Genomic_DNA"/>
</dbReference>
<dbReference type="PANTHER" id="PTHR34148">
    <property type="entry name" value="ADENOSYLCOBINAMIDE-GDP RIBAZOLETRANSFERASE"/>
    <property type="match status" value="1"/>
</dbReference>
<feature type="transmembrane region" description="Helical" evidence="19">
    <location>
        <begin position="108"/>
        <end position="129"/>
    </location>
</feature>
<evidence type="ECO:0000256" key="9">
    <source>
        <dbReference type="ARBA" id="ARBA00022679"/>
    </source>
</evidence>
<evidence type="ECO:0000256" key="16">
    <source>
        <dbReference type="ARBA" id="ARBA00032853"/>
    </source>
</evidence>
<keyword evidence="8 19" id="KW-0169">Cobalamin biosynthesis</keyword>
<comment type="pathway">
    <text evidence="3 19">Cofactor biosynthesis; adenosylcobalamin biosynthesis; adenosylcobalamin from cob(II)yrinate a,c-diamide: step 7/7.</text>
</comment>
<evidence type="ECO:0000256" key="8">
    <source>
        <dbReference type="ARBA" id="ARBA00022573"/>
    </source>
</evidence>
<dbReference type="NCBIfam" id="TIGR00317">
    <property type="entry name" value="cobS"/>
    <property type="match status" value="1"/>
</dbReference>
<evidence type="ECO:0000256" key="12">
    <source>
        <dbReference type="ARBA" id="ARBA00022989"/>
    </source>
</evidence>
<dbReference type="PANTHER" id="PTHR34148:SF1">
    <property type="entry name" value="ADENOSYLCOBINAMIDE-GDP RIBAZOLETRANSFERASE"/>
    <property type="match status" value="1"/>
</dbReference>
<comment type="similarity">
    <text evidence="4 19">Belongs to the CobS family.</text>
</comment>
<name>A0A1U7EZM2_NATPD</name>
<dbReference type="UniPathway" id="UPA00148">
    <property type="reaction ID" value="UER00238"/>
</dbReference>
<dbReference type="Proteomes" id="UP000002698">
    <property type="component" value="Chromosome"/>
</dbReference>
<keyword evidence="13 19" id="KW-0472">Membrane</keyword>
<dbReference type="GO" id="GO:0009236">
    <property type="term" value="P:cobalamin biosynthetic process"/>
    <property type="evidence" value="ECO:0007669"/>
    <property type="project" value="UniProtKB-UniRule"/>
</dbReference>
<dbReference type="eggNOG" id="arCOG04338">
    <property type="taxonomic scope" value="Archaea"/>
</dbReference>
<dbReference type="GO" id="GO:0005886">
    <property type="term" value="C:plasma membrane"/>
    <property type="evidence" value="ECO:0007669"/>
    <property type="project" value="UniProtKB-SubCell"/>
</dbReference>
<evidence type="ECO:0000256" key="2">
    <source>
        <dbReference type="ARBA" id="ARBA00004651"/>
    </source>
</evidence>
<keyword evidence="7 19" id="KW-1003">Cell membrane</keyword>
<evidence type="ECO:0000256" key="14">
    <source>
        <dbReference type="ARBA" id="ARBA00025228"/>
    </source>
</evidence>
<dbReference type="EC" id="2.7.8.26" evidence="5 19"/>
<evidence type="ECO:0000256" key="13">
    <source>
        <dbReference type="ARBA" id="ARBA00023136"/>
    </source>
</evidence>
<feature type="transmembrane region" description="Helical" evidence="19">
    <location>
        <begin position="37"/>
        <end position="56"/>
    </location>
</feature>
<proteinExistence type="inferred from homology"/>
<evidence type="ECO:0000256" key="11">
    <source>
        <dbReference type="ARBA" id="ARBA00022842"/>
    </source>
</evidence>
<keyword evidence="11 19" id="KW-0460">Magnesium</keyword>
<evidence type="ECO:0000256" key="1">
    <source>
        <dbReference type="ARBA" id="ARBA00001946"/>
    </source>
</evidence>
<keyword evidence="12 19" id="KW-1133">Transmembrane helix</keyword>
<accession>A0A1U7EZM2</accession>
<evidence type="ECO:0000256" key="10">
    <source>
        <dbReference type="ARBA" id="ARBA00022692"/>
    </source>
</evidence>
<organism evidence="20 21">
    <name type="scientific">Natronomonas pharaonis (strain ATCC 35678 / DSM 2160 / CIP 103997 / JCM 8858 / NBRC 14720 / NCIMB 2260 / Gabara)</name>
    <name type="common">Halobacterium pharaonis</name>
    <dbReference type="NCBI Taxonomy" id="348780"/>
    <lineage>
        <taxon>Archaea</taxon>
        <taxon>Methanobacteriati</taxon>
        <taxon>Methanobacteriota</taxon>
        <taxon>Stenosarchaea group</taxon>
        <taxon>Halobacteria</taxon>
        <taxon>Halobacteriales</taxon>
        <taxon>Natronomonadaceae</taxon>
        <taxon>Natronomonas</taxon>
    </lineage>
</organism>
<evidence type="ECO:0000256" key="6">
    <source>
        <dbReference type="ARBA" id="ARBA00015850"/>
    </source>
</evidence>
<keyword evidence="21" id="KW-1185">Reference proteome</keyword>
<evidence type="ECO:0000256" key="7">
    <source>
        <dbReference type="ARBA" id="ARBA00022475"/>
    </source>
</evidence>
<sequence length="249" mass="24803">MAVNDLVGGLRGGVAFLSRLPVDSGEADWERFRTLPVAFPLVGYLIGALVALPFFLPAPSATVAFAYLLALAVVVGIPHFDGVADLGDAVAAHGPSSKRAALKDTDTGVGAIVAVAVVFLGLVLAALALSTAPLAVAVTVVIAAEVGAKLGMATVGCLGTAGHEGMGSQFTTVLDSEMLVVPALAAVPAAVAVLPATLAAVLAGPLVAVVLVDWADEQLGGVSGDIFGATNELARVAGLHLGVVAWTLW</sequence>
<feature type="transmembrane region" description="Helical" evidence="19">
    <location>
        <begin position="63"/>
        <end position="80"/>
    </location>
</feature>
<dbReference type="RefSeq" id="WP_011324353.1">
    <property type="nucleotide sequence ID" value="NC_007426.1"/>
</dbReference>
<dbReference type="Pfam" id="PF02654">
    <property type="entry name" value="CobS"/>
    <property type="match status" value="1"/>
</dbReference>
<dbReference type="GO" id="GO:0051073">
    <property type="term" value="F:adenosylcobinamide-GDP ribazoletransferase activity"/>
    <property type="evidence" value="ECO:0007669"/>
    <property type="project" value="UniProtKB-UniRule"/>
</dbReference>
<gene>
    <name evidence="19 20" type="primary">cobS</name>
    <name evidence="20" type="ordered locus">NP_5306A</name>
</gene>
<reference evidence="20 21" key="1">
    <citation type="journal article" date="2005" name="Genome Res.">
        <title>Living with two extremes: conclusions from the genome sequence of Natronomonas pharaonis.</title>
        <authorList>
            <person name="Falb M."/>
            <person name="Pfeiffer F."/>
            <person name="Palm P."/>
            <person name="Rodewald K."/>
            <person name="Hickmann V."/>
            <person name="Tittor J."/>
            <person name="Oesterhelt D."/>
        </authorList>
    </citation>
    <scope>NUCLEOTIDE SEQUENCE [LARGE SCALE GENOMIC DNA]</scope>
    <source>
        <strain evidence="21">ATCC 35678 / DSM 2160 / CIP 103997 / JCM 8858 / NBRC 14720 / NCIMB 2260 / Gabara</strain>
    </source>
</reference>
<evidence type="ECO:0000256" key="17">
    <source>
        <dbReference type="ARBA" id="ARBA00048623"/>
    </source>
</evidence>
<dbReference type="GeneID" id="3702621"/>
<protein>
    <recommendedName>
        <fullName evidence="6 19">Adenosylcobinamide-GDP ribazoletransferase</fullName>
        <ecNumber evidence="5 19">2.7.8.26</ecNumber>
    </recommendedName>
    <alternativeName>
        <fullName evidence="16 19">Cobalamin synthase</fullName>
    </alternativeName>
    <alternativeName>
        <fullName evidence="15 19">Cobalamin-5'-phosphate synthase</fullName>
    </alternativeName>
</protein>
<comment type="function">
    <text evidence="14 19">Joins adenosylcobinamide-GDP and alpha-ribazole to generate adenosylcobalamin (Ado-cobalamin). Also synthesizes adenosylcobalamin 5'-phosphate from adenosylcobinamide-GDP and alpha-ribazole 5'-phosphate.</text>
</comment>
<dbReference type="GO" id="GO:0008818">
    <property type="term" value="F:cobalamin 5'-phosphate synthase activity"/>
    <property type="evidence" value="ECO:0007669"/>
    <property type="project" value="UniProtKB-UniRule"/>
</dbReference>
<evidence type="ECO:0000256" key="5">
    <source>
        <dbReference type="ARBA" id="ARBA00013200"/>
    </source>
</evidence>
<dbReference type="AlphaFoldDB" id="A0A1U7EZM2"/>
<comment type="catalytic activity">
    <reaction evidence="17 19">
        <text>alpha-ribazole + adenosylcob(III)inamide-GDP = adenosylcob(III)alamin + GMP + H(+)</text>
        <dbReference type="Rhea" id="RHEA:16049"/>
        <dbReference type="ChEBI" id="CHEBI:10329"/>
        <dbReference type="ChEBI" id="CHEBI:15378"/>
        <dbReference type="ChEBI" id="CHEBI:18408"/>
        <dbReference type="ChEBI" id="CHEBI:58115"/>
        <dbReference type="ChEBI" id="CHEBI:60487"/>
        <dbReference type="EC" id="2.7.8.26"/>
    </reaction>
</comment>
<evidence type="ECO:0000256" key="4">
    <source>
        <dbReference type="ARBA" id="ARBA00010561"/>
    </source>
</evidence>
<evidence type="ECO:0000313" key="20">
    <source>
        <dbReference type="EMBL" id="CAI50744.1"/>
    </source>
</evidence>
<dbReference type="HAMAP" id="MF_00719">
    <property type="entry name" value="CobS"/>
    <property type="match status" value="1"/>
</dbReference>
<dbReference type="STRING" id="348780.NP_5306A"/>
<comment type="cofactor">
    <cofactor evidence="1 19">
        <name>Mg(2+)</name>
        <dbReference type="ChEBI" id="CHEBI:18420"/>
    </cofactor>
</comment>
<keyword evidence="10 19" id="KW-0812">Transmembrane</keyword>
<feature type="transmembrane region" description="Helical" evidence="19">
    <location>
        <begin position="136"/>
        <end position="161"/>
    </location>
</feature>
<feature type="transmembrane region" description="Helical" evidence="19">
    <location>
        <begin position="181"/>
        <end position="212"/>
    </location>
</feature>
<keyword evidence="9 19" id="KW-0808">Transferase</keyword>
<dbReference type="HOGENOM" id="CLU_057426_2_0_2"/>